<dbReference type="AlphaFoldDB" id="A0AA38HH74"/>
<accession>A0AA38HH74</accession>
<protein>
    <submittedName>
        <fullName evidence="1">Uncharacterized protein</fullName>
    </submittedName>
</protein>
<evidence type="ECO:0000313" key="2">
    <source>
        <dbReference type="Proteomes" id="UP001168821"/>
    </source>
</evidence>
<dbReference type="EMBL" id="JALNTZ010002638">
    <property type="protein sequence ID" value="KAJ3616905.1"/>
    <property type="molecule type" value="Genomic_DNA"/>
</dbReference>
<organism evidence="1 2">
    <name type="scientific">Zophobas morio</name>
    <dbReference type="NCBI Taxonomy" id="2755281"/>
    <lineage>
        <taxon>Eukaryota</taxon>
        <taxon>Metazoa</taxon>
        <taxon>Ecdysozoa</taxon>
        <taxon>Arthropoda</taxon>
        <taxon>Hexapoda</taxon>
        <taxon>Insecta</taxon>
        <taxon>Pterygota</taxon>
        <taxon>Neoptera</taxon>
        <taxon>Endopterygota</taxon>
        <taxon>Coleoptera</taxon>
        <taxon>Polyphaga</taxon>
        <taxon>Cucujiformia</taxon>
        <taxon>Tenebrionidae</taxon>
        <taxon>Zophobas</taxon>
    </lineage>
</organism>
<comment type="caution">
    <text evidence="1">The sequence shown here is derived from an EMBL/GenBank/DDBJ whole genome shotgun (WGS) entry which is preliminary data.</text>
</comment>
<evidence type="ECO:0000313" key="1">
    <source>
        <dbReference type="EMBL" id="KAJ3616905.1"/>
    </source>
</evidence>
<gene>
    <name evidence="1" type="ORF">Zmor_008955</name>
</gene>
<sequence length="91" mass="10456">MSQSRSLVHSKDSIITASNYSVNPEIPISEISFNIEEFSQTVRDQWNLKYSELGPLYAFFKSEDLCKVYENAVNGYYDEIQKGVFNAIIYA</sequence>
<proteinExistence type="predicted"/>
<reference evidence="1" key="1">
    <citation type="journal article" date="2023" name="G3 (Bethesda)">
        <title>Whole genome assemblies of Zophobas morio and Tenebrio molitor.</title>
        <authorList>
            <person name="Kaur S."/>
            <person name="Stinson S.A."/>
            <person name="diCenzo G.C."/>
        </authorList>
    </citation>
    <scope>NUCLEOTIDE SEQUENCE</scope>
    <source>
        <strain evidence="1">QUZm001</strain>
    </source>
</reference>
<dbReference type="Proteomes" id="UP001168821">
    <property type="component" value="Unassembled WGS sequence"/>
</dbReference>
<keyword evidence="2" id="KW-1185">Reference proteome</keyword>
<name>A0AA38HH74_9CUCU</name>